<dbReference type="Proteomes" id="UP000253077">
    <property type="component" value="Unassembled WGS sequence"/>
</dbReference>
<proteinExistence type="predicted"/>
<protein>
    <submittedName>
        <fullName evidence="1">Uncharacterized protein</fullName>
    </submittedName>
</protein>
<gene>
    <name evidence="2" type="ORF">DSQ42_00275</name>
    <name evidence="1" type="ORF">FJM05_00275</name>
</gene>
<reference evidence="2 3" key="1">
    <citation type="submission" date="2018-07" db="EMBL/GenBank/DDBJ databases">
        <title>Ureaplasma urealyticum 1000 the multidrug-resistant clinical isolate obtained from scrapings of the urogenital tract of a woman with inflammatory diseases of the reproductive organs.</title>
        <authorList>
            <person name="Kolesnikova E.A."/>
            <person name="Alekseeva A.E."/>
            <person name="Brusnigina N.F."/>
            <person name="Makhova M.A."/>
        </authorList>
    </citation>
    <scope>NUCLEOTIDE SEQUENCE [LARGE SCALE GENOMIC DNA]</scope>
    <source>
        <strain evidence="2 3">1000</strain>
    </source>
</reference>
<accession>A0AAP9D7D6</accession>
<dbReference type="EMBL" id="CP041200">
    <property type="protein sequence ID" value="QDI64647.1"/>
    <property type="molecule type" value="Genomic_DNA"/>
</dbReference>
<dbReference type="GeneID" id="93848547"/>
<evidence type="ECO:0000313" key="1">
    <source>
        <dbReference type="EMBL" id="QDI64647.1"/>
    </source>
</evidence>
<reference evidence="1 4" key="2">
    <citation type="submission" date="2019-07" db="EMBL/GenBank/DDBJ databases">
        <title>Comparative genomics of three clinical Ureaplasma species: analysis of their core genomes and virulence factors.</title>
        <authorList>
            <person name="Yang T."/>
            <person name="Zhang Y."/>
            <person name="Li X."/>
            <person name="Kong Y."/>
            <person name="Yu H."/>
            <person name="Ruan Z."/>
            <person name="Xie X."/>
            <person name="Zhang J."/>
        </authorList>
    </citation>
    <scope>NUCLEOTIDE SEQUENCE [LARGE SCALE GENOMIC DNA]</scope>
    <source>
        <strain evidence="1 4">132</strain>
    </source>
</reference>
<dbReference type="RefSeq" id="WP_004025518.1">
    <property type="nucleotide sequence ID" value="NZ_CAMXZD010000022.1"/>
</dbReference>
<dbReference type="PROSITE" id="PS51257">
    <property type="entry name" value="PROKAR_LIPOPROTEIN"/>
    <property type="match status" value="1"/>
</dbReference>
<evidence type="ECO:0000313" key="4">
    <source>
        <dbReference type="Proteomes" id="UP000318231"/>
    </source>
</evidence>
<organism evidence="1 4">
    <name type="scientific">Ureaplasma urealyticum</name>
    <name type="common">Ureaplasma urealyticum biotype 2</name>
    <dbReference type="NCBI Taxonomy" id="2130"/>
    <lineage>
        <taxon>Bacteria</taxon>
        <taxon>Bacillati</taxon>
        <taxon>Mycoplasmatota</taxon>
        <taxon>Mycoplasmoidales</taxon>
        <taxon>Mycoplasmoidaceae</taxon>
        <taxon>Ureaplasma</taxon>
    </lineage>
</organism>
<evidence type="ECO:0000313" key="3">
    <source>
        <dbReference type="Proteomes" id="UP000253077"/>
    </source>
</evidence>
<dbReference type="AlphaFoldDB" id="A0AAP9D7D6"/>
<sequence>MRKNKKLILKSLFLALATISVIIPIVTSCSRQTNIESNTKLKPLLASNGNIDQHYLSDFYFIDTYGMNTLDNSLLNKYKWTNLKINHQQSKPQLTKQIHDWTNYAKQNDSQRQKIDQEIQNLNQYPNWFNATTSKTLSNFNIAKNEALSNFVFSTDKINYKNYTPFSVDFQTGGGALLGIVNNDDTNPIFYVLTSNKNIVNHPFLENQDYLFKFMNQDQIYSGVGKVKVYELAKQQKQILNGFSILAFSLNTKTLKPMNEHANTNPFNTSMLPYVNKLGLINHVNTKIDLKAMQNQDVIMYVNELSNSTISFANAPKNNDFVLTPSSVNTINNKGVGLYALFYETNLVNNQPTYVLTPILIGILEGNSTNQNDQINNLNLAINFSLLNNQYLIKLINHVKQQDVNFAKLFNN</sequence>
<evidence type="ECO:0000313" key="2">
    <source>
        <dbReference type="EMBL" id="RCJ01754.1"/>
    </source>
</evidence>
<dbReference type="Proteomes" id="UP000318231">
    <property type="component" value="Chromosome"/>
</dbReference>
<dbReference type="EMBL" id="QOKT01000003">
    <property type="protein sequence ID" value="RCJ01754.1"/>
    <property type="molecule type" value="Genomic_DNA"/>
</dbReference>
<name>A0AAP9D7D6_UREUR</name>